<protein>
    <submittedName>
        <fullName evidence="4">L-cystine-binding protein TcyK</fullName>
    </submittedName>
</protein>
<dbReference type="AlphaFoldDB" id="A0A1S8NCX7"/>
<dbReference type="Pfam" id="PF00497">
    <property type="entry name" value="SBP_bac_3"/>
    <property type="match status" value="1"/>
</dbReference>
<dbReference type="RefSeq" id="WP_077864604.1">
    <property type="nucleotide sequence ID" value="NZ_LZYZ01000002.1"/>
</dbReference>
<gene>
    <name evidence="4" type="primary">tcyK</name>
    <name evidence="4" type="ORF">CLOSAC_12080</name>
</gene>
<dbReference type="PROSITE" id="PS51257">
    <property type="entry name" value="PROKAR_LIPOPROTEIN"/>
    <property type="match status" value="1"/>
</dbReference>
<evidence type="ECO:0000256" key="2">
    <source>
        <dbReference type="SAM" id="SignalP"/>
    </source>
</evidence>
<dbReference type="SUPFAM" id="SSF53850">
    <property type="entry name" value="Periplasmic binding protein-like II"/>
    <property type="match status" value="1"/>
</dbReference>
<feature type="domain" description="Solute-binding protein family 3/N-terminal" evidence="3">
    <location>
        <begin position="36"/>
        <end position="264"/>
    </location>
</feature>
<feature type="chain" id="PRO_5038939219" evidence="2">
    <location>
        <begin position="19"/>
        <end position="269"/>
    </location>
</feature>
<proteinExistence type="predicted"/>
<dbReference type="EMBL" id="LZYZ01000002">
    <property type="protein sequence ID" value="OOM14335.1"/>
    <property type="molecule type" value="Genomic_DNA"/>
</dbReference>
<accession>A0A1S8NCX7</accession>
<dbReference type="PANTHER" id="PTHR35936">
    <property type="entry name" value="MEMBRANE-BOUND LYTIC MUREIN TRANSGLYCOSYLASE F"/>
    <property type="match status" value="1"/>
</dbReference>
<evidence type="ECO:0000259" key="3">
    <source>
        <dbReference type="SMART" id="SM00062"/>
    </source>
</evidence>
<sequence length="269" mass="29940">MKKLKFIKIITGIIVAGALLTGCGATTDSSGSNVKKIIVGTGNAYKPYCYLDDQNNPAGFDVEVLKEVNKRLPQYQFEYQTSEFKNVLLSLDAKKIDIAAHEYEKNPEREEKYLYGKEGYADYSLKIVVKKGRTDIKTLDDLKGKSITVSQGGNSAYIMEQYNKKNNNAVNLVYGSDDAVQYNDVASGKVDAILLTKSDLNLRNQAYGDKLEFAKDSQPVSVSYAYFLFDKDNTQLQEDVDSALKSMKEDGTISKLSKEILGDDYTKGE</sequence>
<keyword evidence="1 2" id="KW-0732">Signal</keyword>
<evidence type="ECO:0000313" key="4">
    <source>
        <dbReference type="EMBL" id="OOM14335.1"/>
    </source>
</evidence>
<organism evidence="4 5">
    <name type="scientific">Clostridium saccharobutylicum</name>
    <dbReference type="NCBI Taxonomy" id="169679"/>
    <lineage>
        <taxon>Bacteria</taxon>
        <taxon>Bacillati</taxon>
        <taxon>Bacillota</taxon>
        <taxon>Clostridia</taxon>
        <taxon>Eubacteriales</taxon>
        <taxon>Clostridiaceae</taxon>
        <taxon>Clostridium</taxon>
    </lineage>
</organism>
<dbReference type="Proteomes" id="UP000191154">
    <property type="component" value="Unassembled WGS sequence"/>
</dbReference>
<evidence type="ECO:0000256" key="1">
    <source>
        <dbReference type="ARBA" id="ARBA00022729"/>
    </source>
</evidence>
<dbReference type="PANTHER" id="PTHR35936:SF18">
    <property type="entry name" value="L-CYSTINE-BINDING PROTEIN TCYJ"/>
    <property type="match status" value="1"/>
</dbReference>
<name>A0A1S8NCX7_CLOSA</name>
<dbReference type="SMART" id="SM00062">
    <property type="entry name" value="PBPb"/>
    <property type="match status" value="1"/>
</dbReference>
<reference evidence="4 5" key="1">
    <citation type="submission" date="2016-05" db="EMBL/GenBank/DDBJ databases">
        <title>Microbial solvent formation.</title>
        <authorList>
            <person name="Poehlein A."/>
            <person name="Montoya Solano J.D."/>
            <person name="Flitsch S."/>
            <person name="Krabben P."/>
            <person name="Duerre P."/>
            <person name="Daniel R."/>
        </authorList>
    </citation>
    <scope>NUCLEOTIDE SEQUENCE [LARGE SCALE GENOMIC DNA]</scope>
    <source>
        <strain evidence="4 5">L1-8</strain>
    </source>
</reference>
<feature type="signal peptide" evidence="2">
    <location>
        <begin position="1"/>
        <end position="18"/>
    </location>
</feature>
<dbReference type="InterPro" id="IPR001638">
    <property type="entry name" value="Solute-binding_3/MltF_N"/>
</dbReference>
<dbReference type="Gene3D" id="3.40.190.10">
    <property type="entry name" value="Periplasmic binding protein-like II"/>
    <property type="match status" value="2"/>
</dbReference>
<comment type="caution">
    <text evidence="4">The sequence shown here is derived from an EMBL/GenBank/DDBJ whole genome shotgun (WGS) entry which is preliminary data.</text>
</comment>
<evidence type="ECO:0000313" key="5">
    <source>
        <dbReference type="Proteomes" id="UP000191154"/>
    </source>
</evidence>